<dbReference type="Pfam" id="PF00156">
    <property type="entry name" value="Pribosyltran"/>
    <property type="match status" value="1"/>
</dbReference>
<protein>
    <submittedName>
        <fullName evidence="3">Amidophosphoribosyltransferase</fullName>
    </submittedName>
</protein>
<dbReference type="Proteomes" id="UP001239085">
    <property type="component" value="Unassembled WGS sequence"/>
</dbReference>
<name>A0ABU0PCM3_9MICO</name>
<dbReference type="Gene3D" id="3.40.50.2020">
    <property type="match status" value="1"/>
</dbReference>
<proteinExistence type="inferred from homology"/>
<dbReference type="InterPro" id="IPR000836">
    <property type="entry name" value="PRTase_dom"/>
</dbReference>
<comment type="caution">
    <text evidence="3">The sequence shown here is derived from an EMBL/GenBank/DDBJ whole genome shotgun (WGS) entry which is preliminary data.</text>
</comment>
<keyword evidence="4" id="KW-1185">Reference proteome</keyword>
<dbReference type="PANTHER" id="PTHR47505:SF1">
    <property type="entry name" value="DNA UTILIZATION PROTEIN YHGH"/>
    <property type="match status" value="1"/>
</dbReference>
<evidence type="ECO:0000313" key="3">
    <source>
        <dbReference type="EMBL" id="MDQ0645090.1"/>
    </source>
</evidence>
<evidence type="ECO:0000313" key="4">
    <source>
        <dbReference type="Proteomes" id="UP001239085"/>
    </source>
</evidence>
<comment type="similarity">
    <text evidence="1">Belongs to the ComF/GntX family.</text>
</comment>
<accession>A0ABU0PCM3</accession>
<evidence type="ECO:0000259" key="2">
    <source>
        <dbReference type="Pfam" id="PF00156"/>
    </source>
</evidence>
<feature type="domain" description="Phosphoribosyltransferase" evidence="2">
    <location>
        <begin position="127"/>
        <end position="209"/>
    </location>
</feature>
<dbReference type="CDD" id="cd06223">
    <property type="entry name" value="PRTases_typeI"/>
    <property type="match status" value="1"/>
</dbReference>
<reference evidence="3 4" key="1">
    <citation type="submission" date="2023-07" db="EMBL/GenBank/DDBJ databases">
        <title>Comparative genomics of wheat-associated soil bacteria to identify genetic determinants of phenazine resistance.</title>
        <authorList>
            <person name="Mouncey N."/>
        </authorList>
    </citation>
    <scope>NUCLEOTIDE SEQUENCE [LARGE SCALE GENOMIC DNA]</scope>
    <source>
        <strain evidence="3 4">W2I7</strain>
    </source>
</reference>
<gene>
    <name evidence="3" type="ORF">QFZ46_003250</name>
</gene>
<sequence length="222" mass="23583">MPWVQRWSSLFDELAALVMSGCCAGCDALGTLLCDECQRALVARPVRRESPGGLSVVAALAYDGVAARCIRRLKEEGETRLARPLGLALSVAVSHAVAGDMRAPLLVPIPTGRAAFRRRGYRVPELLIRRAGLQMSGVLSNARATVDQRGLGIDERARNVSGSIRARHARDAHEALLIDDVVTTGATLDEAARALTAAGFRVRGAVALAATPRHSRFPGNAS</sequence>
<evidence type="ECO:0000256" key="1">
    <source>
        <dbReference type="ARBA" id="ARBA00008007"/>
    </source>
</evidence>
<dbReference type="EMBL" id="JAUSXK010000001">
    <property type="protein sequence ID" value="MDQ0645090.1"/>
    <property type="molecule type" value="Genomic_DNA"/>
</dbReference>
<dbReference type="InterPro" id="IPR051910">
    <property type="entry name" value="ComF/GntX_DNA_util-trans"/>
</dbReference>
<dbReference type="InterPro" id="IPR029057">
    <property type="entry name" value="PRTase-like"/>
</dbReference>
<dbReference type="PANTHER" id="PTHR47505">
    <property type="entry name" value="DNA UTILIZATION PROTEIN YHGH"/>
    <property type="match status" value="1"/>
</dbReference>
<dbReference type="SUPFAM" id="SSF53271">
    <property type="entry name" value="PRTase-like"/>
    <property type="match status" value="1"/>
</dbReference>
<organism evidence="3 4">
    <name type="scientific">Microbacterium murale</name>
    <dbReference type="NCBI Taxonomy" id="1081040"/>
    <lineage>
        <taxon>Bacteria</taxon>
        <taxon>Bacillati</taxon>
        <taxon>Actinomycetota</taxon>
        <taxon>Actinomycetes</taxon>
        <taxon>Micrococcales</taxon>
        <taxon>Microbacteriaceae</taxon>
        <taxon>Microbacterium</taxon>
    </lineage>
</organism>